<comment type="caution">
    <text evidence="2">The sequence shown here is derived from an EMBL/GenBank/DDBJ whole genome shotgun (WGS) entry which is preliminary data.</text>
</comment>
<evidence type="ECO:0000313" key="2">
    <source>
        <dbReference type="EMBL" id="REE78576.1"/>
    </source>
</evidence>
<keyword evidence="1" id="KW-0732">Signal</keyword>
<proteinExistence type="predicted"/>
<dbReference type="AlphaFoldDB" id="A0A3D9RHX8"/>
<feature type="signal peptide" evidence="1">
    <location>
        <begin position="1"/>
        <end position="24"/>
    </location>
</feature>
<dbReference type="RefSeq" id="WP_116190838.1">
    <property type="nucleotide sequence ID" value="NZ_QTTN01000026.1"/>
</dbReference>
<dbReference type="OrthoDB" id="1885681at2"/>
<gene>
    <name evidence="2" type="ORF">A8990_12650</name>
</gene>
<evidence type="ECO:0000313" key="3">
    <source>
        <dbReference type="Proteomes" id="UP000256304"/>
    </source>
</evidence>
<sequence>MKQLLAALILVLALTLSGCGSNKADDTVKKGANDLISVTDDLQKEIEAGNEAKIKELGPKLEDVWSSFEDSVNKDYADYYEKIEESLNPEVAASKANPIDIKLVGKLNESLNKTLTELVQSIK</sequence>
<reference evidence="2 3" key="1">
    <citation type="submission" date="2018-08" db="EMBL/GenBank/DDBJ databases">
        <title>Genomic Encyclopedia of Type Strains, Phase III (KMG-III): the genomes of soil and plant-associated and newly described type strains.</title>
        <authorList>
            <person name="Whitman W."/>
        </authorList>
    </citation>
    <scope>NUCLEOTIDE SEQUENCE [LARGE SCALE GENOMIC DNA]</scope>
    <source>
        <strain evidence="2 3">CGMCC 1.10966</strain>
    </source>
</reference>
<accession>A0A3D9RHX8</accession>
<dbReference type="Proteomes" id="UP000256304">
    <property type="component" value="Unassembled WGS sequence"/>
</dbReference>
<name>A0A3D9RHX8_9BACL</name>
<protein>
    <submittedName>
        <fullName evidence="2">Virulence factor lipase-like protein</fullName>
    </submittedName>
</protein>
<evidence type="ECO:0000256" key="1">
    <source>
        <dbReference type="SAM" id="SignalP"/>
    </source>
</evidence>
<dbReference type="PROSITE" id="PS51257">
    <property type="entry name" value="PROKAR_LIPOPROTEIN"/>
    <property type="match status" value="1"/>
</dbReference>
<dbReference type="EMBL" id="QTTN01000026">
    <property type="protein sequence ID" value="REE78576.1"/>
    <property type="molecule type" value="Genomic_DNA"/>
</dbReference>
<feature type="chain" id="PRO_5017732125" evidence="1">
    <location>
        <begin position="25"/>
        <end position="123"/>
    </location>
</feature>
<organism evidence="2 3">
    <name type="scientific">Paenibacillus taihuensis</name>
    <dbReference type="NCBI Taxonomy" id="1156355"/>
    <lineage>
        <taxon>Bacteria</taxon>
        <taxon>Bacillati</taxon>
        <taxon>Bacillota</taxon>
        <taxon>Bacilli</taxon>
        <taxon>Bacillales</taxon>
        <taxon>Paenibacillaceae</taxon>
        <taxon>Paenibacillus</taxon>
    </lineage>
</organism>
<keyword evidence="3" id="KW-1185">Reference proteome</keyword>